<dbReference type="Pfam" id="PF13715">
    <property type="entry name" value="CarbopepD_reg_2"/>
    <property type="match status" value="1"/>
</dbReference>
<dbReference type="Proteomes" id="UP000619238">
    <property type="component" value="Unassembled WGS sequence"/>
</dbReference>
<dbReference type="SUPFAM" id="SSF49464">
    <property type="entry name" value="Carboxypeptidase regulatory domain-like"/>
    <property type="match status" value="1"/>
</dbReference>
<name>A0ABR7QFU0_9FLAO</name>
<organism evidence="2 3">
    <name type="scientific">Kordia aestuariivivens</name>
    <dbReference type="NCBI Taxonomy" id="2759037"/>
    <lineage>
        <taxon>Bacteria</taxon>
        <taxon>Pseudomonadati</taxon>
        <taxon>Bacteroidota</taxon>
        <taxon>Flavobacteriia</taxon>
        <taxon>Flavobacteriales</taxon>
        <taxon>Flavobacteriaceae</taxon>
        <taxon>Kordia</taxon>
    </lineage>
</organism>
<dbReference type="EMBL" id="JACGWS010000020">
    <property type="protein sequence ID" value="MBC8757442.1"/>
    <property type="molecule type" value="Genomic_DNA"/>
</dbReference>
<dbReference type="RefSeq" id="WP_187564483.1">
    <property type="nucleotide sequence ID" value="NZ_JACGWS010000020.1"/>
</dbReference>
<accession>A0ABR7QFU0</accession>
<protein>
    <submittedName>
        <fullName evidence="2">Carboxypeptidase-like regulatory domain-containing protein</fullName>
    </submittedName>
</protein>
<comment type="caution">
    <text evidence="2">The sequence shown here is derived from an EMBL/GenBank/DDBJ whole genome shotgun (WGS) entry which is preliminary data.</text>
</comment>
<feature type="signal peptide" evidence="1">
    <location>
        <begin position="1"/>
        <end position="22"/>
    </location>
</feature>
<evidence type="ECO:0000313" key="2">
    <source>
        <dbReference type="EMBL" id="MBC8757442.1"/>
    </source>
</evidence>
<dbReference type="Gene3D" id="2.60.40.1120">
    <property type="entry name" value="Carboxypeptidase-like, regulatory domain"/>
    <property type="match status" value="1"/>
</dbReference>
<feature type="chain" id="PRO_5046074904" evidence="1">
    <location>
        <begin position="23"/>
        <end position="336"/>
    </location>
</feature>
<sequence>MFTNYSNYFFWLLLLCVTTSQAQILEAYVFDAVTKEPLFGVSVYFDGTTNGTSTNDEGKFRISYKPSTKSALIISYLGYEKQLLDVRKLTNGTSLYLVAKPQVLGTVYLENDTWSRKKKMDIFKREFIGRSVSATACRIVNQDDIELVYNPATQKLNAYASKPLIIKNKYLGYTVSYILEEFEADLRLSTMGDVLVRSVYVEGSSFYMEQNKEVRRKHRKIREKEYDQSVLYFMRSLAKKQLTENGFQIFHKGFIVPPYKYFEITNMGEDTKVNVTTNKLVIVYDRYYKSFLDIDDENRVFFINKFGNYSPPKKVFFGGVLGDKRVGNTLPLDYSL</sequence>
<reference evidence="2 3" key="1">
    <citation type="submission" date="2020-07" db="EMBL/GenBank/DDBJ databases">
        <title>Description of Kordia aestuariivivens sp. nov., isolated from a tidal flat.</title>
        <authorList>
            <person name="Park S."/>
            <person name="Yoon J.-H."/>
        </authorList>
    </citation>
    <scope>NUCLEOTIDE SEQUENCE [LARGE SCALE GENOMIC DNA]</scope>
    <source>
        <strain evidence="2 3">YSTF-M3</strain>
    </source>
</reference>
<evidence type="ECO:0000313" key="3">
    <source>
        <dbReference type="Proteomes" id="UP000619238"/>
    </source>
</evidence>
<keyword evidence="1" id="KW-0732">Signal</keyword>
<gene>
    <name evidence="2" type="ORF">H2O64_22420</name>
</gene>
<proteinExistence type="predicted"/>
<dbReference type="InterPro" id="IPR008969">
    <property type="entry name" value="CarboxyPept-like_regulatory"/>
</dbReference>
<evidence type="ECO:0000256" key="1">
    <source>
        <dbReference type="SAM" id="SignalP"/>
    </source>
</evidence>
<keyword evidence="3" id="KW-1185">Reference proteome</keyword>